<reference evidence="2" key="3">
    <citation type="submission" date="2025-08" db="UniProtKB">
        <authorList>
            <consortium name="RefSeq"/>
        </authorList>
    </citation>
    <scope>IDENTIFICATION</scope>
    <source>
        <strain evidence="2">CBS 342.82</strain>
    </source>
</reference>
<proteinExistence type="predicted"/>
<accession>A0A6J3LRW6</accession>
<name>A0A6J3LRW6_9PEZI</name>
<reference evidence="2" key="2">
    <citation type="submission" date="2020-04" db="EMBL/GenBank/DDBJ databases">
        <authorList>
            <consortium name="NCBI Genome Project"/>
        </authorList>
    </citation>
    <scope>NUCLEOTIDE SEQUENCE</scope>
    <source>
        <strain evidence="2">CBS 342.82</strain>
    </source>
</reference>
<evidence type="ECO:0000313" key="1">
    <source>
        <dbReference type="Proteomes" id="UP000504637"/>
    </source>
</evidence>
<protein>
    <submittedName>
        <fullName evidence="2">Uncharacterized protein</fullName>
    </submittedName>
</protein>
<keyword evidence="1" id="KW-1185">Reference proteome</keyword>
<gene>
    <name evidence="2" type="ORF">K489DRAFT_91551</name>
</gene>
<evidence type="ECO:0000313" key="2">
    <source>
        <dbReference type="RefSeq" id="XP_033455602.1"/>
    </source>
</evidence>
<dbReference type="Proteomes" id="UP000504637">
    <property type="component" value="Unplaced"/>
</dbReference>
<reference evidence="2" key="1">
    <citation type="submission" date="2020-01" db="EMBL/GenBank/DDBJ databases">
        <authorList>
            <consortium name="DOE Joint Genome Institute"/>
            <person name="Haridas S."/>
            <person name="Albert R."/>
            <person name="Binder M."/>
            <person name="Bloem J."/>
            <person name="Labutti K."/>
            <person name="Salamov A."/>
            <person name="Andreopoulos B."/>
            <person name="Baker S.E."/>
            <person name="Barry K."/>
            <person name="Bills G."/>
            <person name="Bluhm B.H."/>
            <person name="Cannon C."/>
            <person name="Castanera R."/>
            <person name="Culley D.E."/>
            <person name="Daum C."/>
            <person name="Ezra D."/>
            <person name="Gonzalez J.B."/>
            <person name="Henrissat B."/>
            <person name="Kuo A."/>
            <person name="Liang C."/>
            <person name="Lipzen A."/>
            <person name="Lutzoni F."/>
            <person name="Magnuson J."/>
            <person name="Mondo S."/>
            <person name="Nolan M."/>
            <person name="Ohm R."/>
            <person name="Pangilinan J."/>
            <person name="Park H.-J."/>
            <person name="Ramirez L."/>
            <person name="Alfaro M."/>
            <person name="Sun H."/>
            <person name="Tritt A."/>
            <person name="Yoshinaga Y."/>
            <person name="Zwiers L.-H."/>
            <person name="Turgeon B.G."/>
            <person name="Goodwin S.B."/>
            <person name="Spatafora J.W."/>
            <person name="Crous P.W."/>
            <person name="Grigoriev I.V."/>
        </authorList>
    </citation>
    <scope>NUCLEOTIDE SEQUENCE</scope>
    <source>
        <strain evidence="2">CBS 342.82</strain>
    </source>
</reference>
<sequence>MPDGPCQTASREKHFKIITSCVCHYVQMIVIFKPGNLQRNPVGPSACCRAARAGVGEQYMSPPQQLEISRNIETTLSPSLSLPHVFPDITNTNSEYHALDSQASADCQAANVLRLLTFVSLTSWQLLSVIVDYAVIGEKTSISTCRWLFASYGADDVQSTRVTGLIGNACRGREKACADDCRAWHRSGSRYCTGNVSPRGNLRKNKSTSAAGHAIYYPYIHILLSLQKGPLASPTLSNLRYYFQPWLRWDNVSTIFYLGSYDSKLILSIVRHLCCCAATASTSRRNPDLSFLQIHLQGWGWTDPTVA</sequence>
<organism evidence="2">
    <name type="scientific">Dissoconium aciculare CBS 342.82</name>
    <dbReference type="NCBI Taxonomy" id="1314786"/>
    <lineage>
        <taxon>Eukaryota</taxon>
        <taxon>Fungi</taxon>
        <taxon>Dikarya</taxon>
        <taxon>Ascomycota</taxon>
        <taxon>Pezizomycotina</taxon>
        <taxon>Dothideomycetes</taxon>
        <taxon>Dothideomycetidae</taxon>
        <taxon>Mycosphaerellales</taxon>
        <taxon>Dissoconiaceae</taxon>
        <taxon>Dissoconium</taxon>
    </lineage>
</organism>
<dbReference type="AlphaFoldDB" id="A0A6J3LRW6"/>
<dbReference type="RefSeq" id="XP_033455602.1">
    <property type="nucleotide sequence ID" value="XM_033609040.1"/>
</dbReference>
<dbReference type="GeneID" id="54366841"/>